<evidence type="ECO:0000313" key="2">
    <source>
        <dbReference type="EMBL" id="KAJ3840026.1"/>
    </source>
</evidence>
<feature type="non-terminal residue" evidence="2">
    <location>
        <position position="1"/>
    </location>
</feature>
<evidence type="ECO:0000256" key="1">
    <source>
        <dbReference type="SAM" id="MobiDB-lite"/>
    </source>
</evidence>
<feature type="region of interest" description="Disordered" evidence="1">
    <location>
        <begin position="91"/>
        <end position="115"/>
    </location>
</feature>
<dbReference type="AlphaFoldDB" id="A0AA38PC53"/>
<comment type="caution">
    <text evidence="2">The sequence shown here is derived from an EMBL/GenBank/DDBJ whole genome shotgun (WGS) entry which is preliminary data.</text>
</comment>
<evidence type="ECO:0000313" key="3">
    <source>
        <dbReference type="Proteomes" id="UP001163846"/>
    </source>
</evidence>
<sequence length="220" mass="23424">TIAGPIRFPTSDTSASVAGSAHIITQPSHELYHLEPIPDADTALDLGRTENQSGHDILAATSLHGIALPPDTGSSEGLNPTDTETIQEEPADANSITAEPEHVETPNPPDARVEHPSPISVEQPSHTVANDHVLDFNVESFPGFTPQHIQLVDIQTPIATCEPSTQLQDSTAIASHPRIQEKTQNVDISNELPSAAVAGGNQMSLYDPFHALAVRFHPAQ</sequence>
<gene>
    <name evidence="2" type="ORF">F5878DRAFT_89250</name>
</gene>
<keyword evidence="3" id="KW-1185">Reference proteome</keyword>
<dbReference type="Proteomes" id="UP001163846">
    <property type="component" value="Unassembled WGS sequence"/>
</dbReference>
<reference evidence="2" key="1">
    <citation type="submission" date="2022-08" db="EMBL/GenBank/DDBJ databases">
        <authorList>
            <consortium name="DOE Joint Genome Institute"/>
            <person name="Min B."/>
            <person name="Riley R."/>
            <person name="Sierra-Patev S."/>
            <person name="Naranjo-Ortiz M."/>
            <person name="Looney B."/>
            <person name="Konkel Z."/>
            <person name="Slot J.C."/>
            <person name="Sakamoto Y."/>
            <person name="Steenwyk J.L."/>
            <person name="Rokas A."/>
            <person name="Carro J."/>
            <person name="Camarero S."/>
            <person name="Ferreira P."/>
            <person name="Molpeceres G."/>
            <person name="Ruiz-Duenas F.J."/>
            <person name="Serrano A."/>
            <person name="Henrissat B."/>
            <person name="Drula E."/>
            <person name="Hughes K.W."/>
            <person name="Mata J.L."/>
            <person name="Ishikawa N.K."/>
            <person name="Vargas-Isla R."/>
            <person name="Ushijima S."/>
            <person name="Smith C.A."/>
            <person name="Ahrendt S."/>
            <person name="Andreopoulos W."/>
            <person name="He G."/>
            <person name="Labutti K."/>
            <person name="Lipzen A."/>
            <person name="Ng V."/>
            <person name="Sandor L."/>
            <person name="Barry K."/>
            <person name="Martinez A.T."/>
            <person name="Xiao Y."/>
            <person name="Gibbons J.G."/>
            <person name="Terashima K."/>
            <person name="Hibbett D.S."/>
            <person name="Grigoriev I.V."/>
        </authorList>
    </citation>
    <scope>NUCLEOTIDE SEQUENCE</scope>
    <source>
        <strain evidence="2">TFB9207</strain>
    </source>
</reference>
<organism evidence="2 3">
    <name type="scientific">Lentinula raphanica</name>
    <dbReference type="NCBI Taxonomy" id="153919"/>
    <lineage>
        <taxon>Eukaryota</taxon>
        <taxon>Fungi</taxon>
        <taxon>Dikarya</taxon>
        <taxon>Basidiomycota</taxon>
        <taxon>Agaricomycotina</taxon>
        <taxon>Agaricomycetes</taxon>
        <taxon>Agaricomycetidae</taxon>
        <taxon>Agaricales</taxon>
        <taxon>Marasmiineae</taxon>
        <taxon>Omphalotaceae</taxon>
        <taxon>Lentinula</taxon>
    </lineage>
</organism>
<dbReference type="EMBL" id="MU806097">
    <property type="protein sequence ID" value="KAJ3840026.1"/>
    <property type="molecule type" value="Genomic_DNA"/>
</dbReference>
<accession>A0AA38PC53</accession>
<name>A0AA38PC53_9AGAR</name>
<protein>
    <submittedName>
        <fullName evidence="2">Uncharacterized protein</fullName>
    </submittedName>
</protein>
<proteinExistence type="predicted"/>